<dbReference type="InterPro" id="IPR039726">
    <property type="entry name" value="Prp40-like"/>
</dbReference>
<dbReference type="Proteomes" id="UP000327013">
    <property type="component" value="Chromosome 5"/>
</dbReference>
<dbReference type="PANTHER" id="PTHR11864">
    <property type="entry name" value="PRE-MRNA-PROCESSING PROTEIN PRP40"/>
    <property type="match status" value="1"/>
</dbReference>
<evidence type="ECO:0000313" key="13">
    <source>
        <dbReference type="EMBL" id="KAE8057018.1"/>
    </source>
</evidence>
<dbReference type="AlphaFoldDB" id="A0A5N6RB70"/>
<dbReference type="FunFam" id="1.10.10.440:FF:000026">
    <property type="entry name" value="Pre-mRNA-processing protein 40A"/>
    <property type="match status" value="1"/>
</dbReference>
<feature type="compositionally biased region" description="Acidic residues" evidence="10">
    <location>
        <begin position="954"/>
        <end position="968"/>
    </location>
</feature>
<dbReference type="PANTHER" id="PTHR11864:SF0">
    <property type="entry name" value="PRP40 PRE-MRNA PROCESSING FACTOR 40 HOMOLOG A (YEAST)"/>
    <property type="match status" value="1"/>
</dbReference>
<comment type="function">
    <text evidence="6">Binds the phosphorylated C-terminal domain (CTD) of the largest subunit of RNA polymerase II and functions as a scaffold for RNA processing machineries. May be involved in pre-mRNA splicing.</text>
</comment>
<evidence type="ECO:0000256" key="1">
    <source>
        <dbReference type="ARBA" id="ARBA00004123"/>
    </source>
</evidence>
<protein>
    <recommendedName>
        <fullName evidence="15">Pre-mRNA-processing protein 40A</fullName>
    </recommendedName>
</protein>
<dbReference type="GO" id="GO:0070063">
    <property type="term" value="F:RNA polymerase binding"/>
    <property type="evidence" value="ECO:0007669"/>
    <property type="project" value="UniProtKB-ARBA"/>
</dbReference>
<evidence type="ECO:0000256" key="3">
    <source>
        <dbReference type="ARBA" id="ARBA00022737"/>
    </source>
</evidence>
<evidence type="ECO:0000256" key="10">
    <source>
        <dbReference type="SAM" id="MobiDB-lite"/>
    </source>
</evidence>
<dbReference type="GO" id="GO:0003723">
    <property type="term" value="F:RNA binding"/>
    <property type="evidence" value="ECO:0007669"/>
    <property type="project" value="TreeGrafter"/>
</dbReference>
<dbReference type="GO" id="GO:0045292">
    <property type="term" value="P:mRNA cis splicing, via spliceosome"/>
    <property type="evidence" value="ECO:0007669"/>
    <property type="project" value="InterPro"/>
</dbReference>
<comment type="subunit">
    <text evidence="8">Interacts (via the WW domains) with the phosphorylated C-terminal domain of NRPB1 (via CTD domain).</text>
</comment>
<accession>A0A5N6RB70</accession>
<evidence type="ECO:0000256" key="7">
    <source>
        <dbReference type="ARBA" id="ARBA00061317"/>
    </source>
</evidence>
<feature type="domain" description="FF" evidence="12">
    <location>
        <begin position="614"/>
        <end position="677"/>
    </location>
</feature>
<evidence type="ECO:0000256" key="8">
    <source>
        <dbReference type="ARBA" id="ARBA00064817"/>
    </source>
</evidence>
<dbReference type="PROSITE" id="PS50020">
    <property type="entry name" value="WW_DOMAIN_2"/>
    <property type="match status" value="2"/>
</dbReference>
<organism evidence="13 14">
    <name type="scientific">Carpinus fangiana</name>
    <dbReference type="NCBI Taxonomy" id="176857"/>
    <lineage>
        <taxon>Eukaryota</taxon>
        <taxon>Viridiplantae</taxon>
        <taxon>Streptophyta</taxon>
        <taxon>Embryophyta</taxon>
        <taxon>Tracheophyta</taxon>
        <taxon>Spermatophyta</taxon>
        <taxon>Magnoliopsida</taxon>
        <taxon>eudicotyledons</taxon>
        <taxon>Gunneridae</taxon>
        <taxon>Pentapetalae</taxon>
        <taxon>rosids</taxon>
        <taxon>fabids</taxon>
        <taxon>Fagales</taxon>
        <taxon>Betulaceae</taxon>
        <taxon>Carpinus</taxon>
    </lineage>
</organism>
<feature type="region of interest" description="Disordered" evidence="10">
    <location>
        <begin position="115"/>
        <end position="160"/>
    </location>
</feature>
<feature type="domain" description="FF" evidence="12">
    <location>
        <begin position="542"/>
        <end position="596"/>
    </location>
</feature>
<dbReference type="Pfam" id="PF01846">
    <property type="entry name" value="FF"/>
    <property type="match status" value="4"/>
</dbReference>
<evidence type="ECO:0000256" key="4">
    <source>
        <dbReference type="ARBA" id="ARBA00023187"/>
    </source>
</evidence>
<feature type="compositionally biased region" description="Low complexity" evidence="10">
    <location>
        <begin position="1"/>
        <end position="20"/>
    </location>
</feature>
<dbReference type="SMART" id="SM00456">
    <property type="entry name" value="WW"/>
    <property type="match status" value="2"/>
</dbReference>
<keyword evidence="3" id="KW-0677">Repeat</keyword>
<feature type="compositionally biased region" description="Basic and acidic residues" evidence="10">
    <location>
        <begin position="809"/>
        <end position="909"/>
    </location>
</feature>
<keyword evidence="2" id="KW-0507">mRNA processing</keyword>
<dbReference type="PROSITE" id="PS51676">
    <property type="entry name" value="FF"/>
    <property type="match status" value="4"/>
</dbReference>
<dbReference type="PROSITE" id="PS01159">
    <property type="entry name" value="WW_DOMAIN_1"/>
    <property type="match status" value="1"/>
</dbReference>
<feature type="region of interest" description="Disordered" evidence="10">
    <location>
        <begin position="809"/>
        <end position="968"/>
    </location>
</feature>
<feature type="compositionally biased region" description="Polar residues" evidence="10">
    <location>
        <begin position="115"/>
        <end position="154"/>
    </location>
</feature>
<dbReference type="FunFam" id="1.10.10.440:FF:000013">
    <property type="entry name" value="pre-mRNA-processing protein 40A isoform X1"/>
    <property type="match status" value="1"/>
</dbReference>
<dbReference type="InterPro" id="IPR002713">
    <property type="entry name" value="FF_domain"/>
</dbReference>
<dbReference type="CDD" id="cd00201">
    <property type="entry name" value="WW"/>
    <property type="match status" value="2"/>
</dbReference>
<feature type="region of interest" description="Disordered" evidence="10">
    <location>
        <begin position="229"/>
        <end position="250"/>
    </location>
</feature>
<evidence type="ECO:0000256" key="2">
    <source>
        <dbReference type="ARBA" id="ARBA00022664"/>
    </source>
</evidence>
<feature type="compositionally biased region" description="Polar residues" evidence="10">
    <location>
        <begin position="21"/>
        <end position="59"/>
    </location>
</feature>
<dbReference type="Gene3D" id="2.20.70.10">
    <property type="match status" value="2"/>
</dbReference>
<dbReference type="FunFam" id="1.10.10.440:FF:000024">
    <property type="entry name" value="Pre-mRNA-processing protein 40A"/>
    <property type="match status" value="1"/>
</dbReference>
<keyword evidence="9" id="KW-0175">Coiled coil</keyword>
<evidence type="ECO:0000256" key="5">
    <source>
        <dbReference type="ARBA" id="ARBA00023242"/>
    </source>
</evidence>
<dbReference type="SMART" id="SM00441">
    <property type="entry name" value="FF"/>
    <property type="match status" value="5"/>
</dbReference>
<feature type="coiled-coil region" evidence="9">
    <location>
        <begin position="731"/>
        <end position="759"/>
    </location>
</feature>
<feature type="domain" description="WW" evidence="11">
    <location>
        <begin position="190"/>
        <end position="223"/>
    </location>
</feature>
<dbReference type="InterPro" id="IPR001202">
    <property type="entry name" value="WW_dom"/>
</dbReference>
<feature type="compositionally biased region" description="Basic and acidic residues" evidence="10">
    <location>
        <begin position="943"/>
        <end position="952"/>
    </location>
</feature>
<reference evidence="13 14" key="1">
    <citation type="submission" date="2019-06" db="EMBL/GenBank/DDBJ databases">
        <title>A chromosomal-level reference genome of Carpinus fangiana (Coryloideae, Betulaceae).</title>
        <authorList>
            <person name="Yang X."/>
            <person name="Wang Z."/>
            <person name="Zhang L."/>
            <person name="Hao G."/>
            <person name="Liu J."/>
            <person name="Yang Y."/>
        </authorList>
    </citation>
    <scope>NUCLEOTIDE SEQUENCE [LARGE SCALE GENOMIC DNA]</scope>
    <source>
        <strain evidence="13">Cfa_2016G</strain>
        <tissue evidence="13">Leaf</tissue>
    </source>
</reference>
<feature type="compositionally biased region" description="Polar residues" evidence="10">
    <location>
        <begin position="233"/>
        <end position="247"/>
    </location>
</feature>
<feature type="domain" description="FF" evidence="12">
    <location>
        <begin position="474"/>
        <end position="529"/>
    </location>
</feature>
<proteinExistence type="inferred from homology"/>
<evidence type="ECO:0000256" key="6">
    <source>
        <dbReference type="ARBA" id="ARBA00056384"/>
    </source>
</evidence>
<dbReference type="FunFam" id="1.10.10.440:FF:000022">
    <property type="entry name" value="Pre-mRNA-processing protein 40A"/>
    <property type="match status" value="1"/>
</dbReference>
<evidence type="ECO:0000313" key="14">
    <source>
        <dbReference type="Proteomes" id="UP000327013"/>
    </source>
</evidence>
<keyword evidence="14" id="KW-1185">Reference proteome</keyword>
<keyword evidence="5" id="KW-0539">Nucleus</keyword>
<feature type="domain" description="FF" evidence="12">
    <location>
        <begin position="407"/>
        <end position="461"/>
    </location>
</feature>
<dbReference type="InterPro" id="IPR036020">
    <property type="entry name" value="WW_dom_sf"/>
</dbReference>
<dbReference type="FunFam" id="1.10.10.440:FF:000019">
    <property type="entry name" value="Pre-mRNA-processing protein 40A"/>
    <property type="match status" value="1"/>
</dbReference>
<dbReference type="OrthoDB" id="187617at2759"/>
<dbReference type="Pfam" id="PF00397">
    <property type="entry name" value="WW"/>
    <property type="match status" value="2"/>
</dbReference>
<feature type="region of interest" description="Disordered" evidence="10">
    <location>
        <begin position="1"/>
        <end position="68"/>
    </location>
</feature>
<evidence type="ECO:0000259" key="11">
    <source>
        <dbReference type="PROSITE" id="PS50020"/>
    </source>
</evidence>
<dbReference type="EMBL" id="CM017325">
    <property type="protein sequence ID" value="KAE8057018.1"/>
    <property type="molecule type" value="Genomic_DNA"/>
</dbReference>
<comment type="similarity">
    <text evidence="7">Belongs to the PRPF40 family.</text>
</comment>
<dbReference type="GO" id="GO:0071004">
    <property type="term" value="C:U2-type prespliceosome"/>
    <property type="evidence" value="ECO:0007669"/>
    <property type="project" value="TreeGrafter"/>
</dbReference>
<dbReference type="GO" id="GO:0005685">
    <property type="term" value="C:U1 snRNP"/>
    <property type="evidence" value="ECO:0007669"/>
    <property type="project" value="TreeGrafter"/>
</dbReference>
<dbReference type="SUPFAM" id="SSF81698">
    <property type="entry name" value="FF domain"/>
    <property type="match status" value="5"/>
</dbReference>
<comment type="subcellular location">
    <subcellularLocation>
        <location evidence="1">Nucleus</location>
    </subcellularLocation>
</comment>
<keyword evidence="4" id="KW-0508">mRNA splicing</keyword>
<name>A0A5N6RB70_9ROSI</name>
<dbReference type="InterPro" id="IPR036517">
    <property type="entry name" value="FF_domain_sf"/>
</dbReference>
<evidence type="ECO:0008006" key="15">
    <source>
        <dbReference type="Google" id="ProtNLM"/>
    </source>
</evidence>
<evidence type="ECO:0000256" key="9">
    <source>
        <dbReference type="SAM" id="Coils"/>
    </source>
</evidence>
<evidence type="ECO:0000259" key="12">
    <source>
        <dbReference type="PROSITE" id="PS51676"/>
    </source>
</evidence>
<feature type="coiled-coil region" evidence="9">
    <location>
        <begin position="590"/>
        <end position="625"/>
    </location>
</feature>
<dbReference type="SUPFAM" id="SSF51045">
    <property type="entry name" value="WW domain"/>
    <property type="match status" value="2"/>
</dbReference>
<feature type="domain" description="WW" evidence="11">
    <location>
        <begin position="149"/>
        <end position="182"/>
    </location>
</feature>
<feature type="compositionally biased region" description="Basic residues" evidence="10">
    <location>
        <begin position="910"/>
        <end position="925"/>
    </location>
</feature>
<sequence>MPVSQSQQLQFSQPIQQLPSRPNQPGHTTPPSQAVQMSYVQTSRPHVSVPLQSQQSAPPLTNHMPGLAGSGLPISSSYTFAPSSFGLQQNSISSQFQPMSQMHAHAVPVVGQPWMSSGSQSVAPIPPVQQTGQQPSVISSTDSAGNVPSQQASDWQEHTSTDGRRYYYNKRTKQSSWEKPPELMTPIEKADASTVWKEYTSAEGRKYYYNKVTKDSKWTIPEELKLAREQAQKAASQGTQPETSGSSHAPDVVAVSSVETAVATASAGSSTPSTLPGVALSPVPVTPVVAVSNPSPVLVSGSPTISGALSTVSTSAVGIHHHAVAAATPPRAVSGSTGVPDISMNANPAPMSHLENLASQEFQGSIDGASVQDIEEAKKGMAVAGKVNVTPSEEKPLEDEPLVYASKLEAKNAFKALLESVNVQSDWTWEQAMREIINDKRYGALKTLGERKQAFNEYLGQRKKLEAEERRMKQIKAREEFTKMLEESKELMSSTRWSKAVSMFENDERFKAVERTRDREDLFESYMVELERKEKEKAAEEHRLNISEYRKYLESCDFIKANTHWRKVQDRLEDDERCSRLEKLERLLIFQDYIRDLEKEEEEQKKIQKEQLRRAERKNRDEFRKLMEGHVAAGILTAKTHWRDYCLKVKDSPQYQAVALNISGSSPKDLFEDIAEELEKQYHDDKTRIKDAVKLGKFTLVSTWAFEDFKAAILEGLGSSPISDINLKFVFEELLERTKEKEEKEARKRQRLADDLTKLLYTFKEITVSSNWEDCKPLFEESQEFRSIGEESFRREVFEAYIAQLQEKAKEKERKREEEKVRKHEISSDKEEKEEPKRSRRHEISSDKEEKEEPKRSRRHEISSDREEKEEPKRSRRHEISSDKDEKEEPKRSRRHDISSDKDEKEESKKSRRHGSDRKKSRKHAYSPESDSENRHKRHKRDHRDGSRRNGGYEELEDGELGEDGEIQ</sequence>
<gene>
    <name evidence="13" type="ORF">FH972_013740</name>
</gene>
<dbReference type="Gene3D" id="1.10.10.440">
    <property type="entry name" value="FF domain"/>
    <property type="match status" value="5"/>
</dbReference>
<dbReference type="Pfam" id="PF25432">
    <property type="entry name" value="FF_PRPF40A"/>
    <property type="match status" value="1"/>
</dbReference>